<reference evidence="2 3" key="1">
    <citation type="journal article" date="2019" name="Nat. Ecol. Evol.">
        <title>Megaphylogeny resolves global patterns of mushroom evolution.</title>
        <authorList>
            <person name="Varga T."/>
            <person name="Krizsan K."/>
            <person name="Foldi C."/>
            <person name="Dima B."/>
            <person name="Sanchez-Garcia M."/>
            <person name="Sanchez-Ramirez S."/>
            <person name="Szollosi G.J."/>
            <person name="Szarkandi J.G."/>
            <person name="Papp V."/>
            <person name="Albert L."/>
            <person name="Andreopoulos W."/>
            <person name="Angelini C."/>
            <person name="Antonin V."/>
            <person name="Barry K.W."/>
            <person name="Bougher N.L."/>
            <person name="Buchanan P."/>
            <person name="Buyck B."/>
            <person name="Bense V."/>
            <person name="Catcheside P."/>
            <person name="Chovatia M."/>
            <person name="Cooper J."/>
            <person name="Damon W."/>
            <person name="Desjardin D."/>
            <person name="Finy P."/>
            <person name="Geml J."/>
            <person name="Haridas S."/>
            <person name="Hughes K."/>
            <person name="Justo A."/>
            <person name="Karasinski D."/>
            <person name="Kautmanova I."/>
            <person name="Kiss B."/>
            <person name="Kocsube S."/>
            <person name="Kotiranta H."/>
            <person name="LaButti K.M."/>
            <person name="Lechner B.E."/>
            <person name="Liimatainen K."/>
            <person name="Lipzen A."/>
            <person name="Lukacs Z."/>
            <person name="Mihaltcheva S."/>
            <person name="Morgado L.N."/>
            <person name="Niskanen T."/>
            <person name="Noordeloos M.E."/>
            <person name="Ohm R.A."/>
            <person name="Ortiz-Santana B."/>
            <person name="Ovrebo C."/>
            <person name="Racz N."/>
            <person name="Riley R."/>
            <person name="Savchenko A."/>
            <person name="Shiryaev A."/>
            <person name="Soop K."/>
            <person name="Spirin V."/>
            <person name="Szebenyi C."/>
            <person name="Tomsovsky M."/>
            <person name="Tulloss R.E."/>
            <person name="Uehling J."/>
            <person name="Grigoriev I.V."/>
            <person name="Vagvolgyi C."/>
            <person name="Papp T."/>
            <person name="Martin F.M."/>
            <person name="Miettinen O."/>
            <person name="Hibbett D.S."/>
            <person name="Nagy L.G."/>
        </authorList>
    </citation>
    <scope>NUCLEOTIDE SEQUENCE [LARGE SCALE GENOMIC DNA]</scope>
    <source>
        <strain evidence="2 3">HHB13444</strain>
    </source>
</reference>
<evidence type="ECO:0000313" key="2">
    <source>
        <dbReference type="EMBL" id="TFK81638.1"/>
    </source>
</evidence>
<dbReference type="Proteomes" id="UP000308197">
    <property type="component" value="Unassembled WGS sequence"/>
</dbReference>
<name>A0A5C3NZ51_9APHY</name>
<keyword evidence="3" id="KW-1185">Reference proteome</keyword>
<dbReference type="STRING" id="1314778.A0A5C3NZ51"/>
<dbReference type="EMBL" id="ML211578">
    <property type="protein sequence ID" value="TFK81638.1"/>
    <property type="molecule type" value="Genomic_DNA"/>
</dbReference>
<dbReference type="InParanoid" id="A0A5C3NZ51"/>
<sequence length="654" mass="73591">MRQNGMKEDDIRFRTALENMRYARCTKEDVELLMTRVHDPAKPGRELASPRFREVPIITALNAYRDAVNAERVRAYASARGLPITSFYSHDVWGKNKDGASIRDAQKAYNAVVDPVRRTNIITPELQQALWAVPPSLSEHHAGVLHLCVGMPVLLKFNEATELCATNGAAARVVKWDAHRMSCGKWTLDVLFVELTNPPRTIQIPGLPPNVIPLTKTKKTVLCTLPAGDIKVYVQRDQVMVLPNFAVTDFACQGHTRPDNVCHLKYCKNHQSIYTCLSRSSSLAGTLILDHFDVNKICNGTASDLRREFRELELLDYITQCDLANTLPPNVHGATRGQLLRSFQAWKGKRFVPEHVHPALDWSDAPVSELTPSPDTSNVILTGDPAYPSSQTRSTRKRPADERWTASSPPKRRNVQARAQLTRYGLVWDRENWSCGYDAVLTIIWNLYVDFGPQWLETVAPDNALLGLLRLHFPTALHSPAALELCRNLVRDVLHAASPSTYPRHGQRKVSAAEVLYLLLTCNTPYSKADSHCTGYSYVWILGDTLYREYFNERTVITSQEYVDTLLTSGYRWTCATCGVHPPPLLVLEASEIRVVVAERITYFGWSHFTSRYIDPTGQSRLCVRDPSANIHSPTSLLSSRTNNSCHYIYALVP</sequence>
<feature type="compositionally biased region" description="Polar residues" evidence="1">
    <location>
        <begin position="370"/>
        <end position="380"/>
    </location>
</feature>
<evidence type="ECO:0000313" key="3">
    <source>
        <dbReference type="Proteomes" id="UP000308197"/>
    </source>
</evidence>
<dbReference type="AlphaFoldDB" id="A0A5C3NZ51"/>
<accession>A0A5C3NZ51</accession>
<evidence type="ECO:0000256" key="1">
    <source>
        <dbReference type="SAM" id="MobiDB-lite"/>
    </source>
</evidence>
<proteinExistence type="predicted"/>
<gene>
    <name evidence="2" type="ORF">K466DRAFT_578485</name>
</gene>
<protein>
    <submittedName>
        <fullName evidence="2">Uncharacterized protein</fullName>
    </submittedName>
</protein>
<organism evidence="2 3">
    <name type="scientific">Polyporus arcularius HHB13444</name>
    <dbReference type="NCBI Taxonomy" id="1314778"/>
    <lineage>
        <taxon>Eukaryota</taxon>
        <taxon>Fungi</taxon>
        <taxon>Dikarya</taxon>
        <taxon>Basidiomycota</taxon>
        <taxon>Agaricomycotina</taxon>
        <taxon>Agaricomycetes</taxon>
        <taxon>Polyporales</taxon>
        <taxon>Polyporaceae</taxon>
        <taxon>Polyporus</taxon>
    </lineage>
</organism>
<feature type="region of interest" description="Disordered" evidence="1">
    <location>
        <begin position="364"/>
        <end position="413"/>
    </location>
</feature>